<feature type="domain" description="Mammalian cell entry C-terminal" evidence="4">
    <location>
        <begin position="121"/>
        <end position="290"/>
    </location>
</feature>
<evidence type="ECO:0000259" key="3">
    <source>
        <dbReference type="Pfam" id="PF02470"/>
    </source>
</evidence>
<dbReference type="InterPro" id="IPR005693">
    <property type="entry name" value="Mce"/>
</dbReference>
<feature type="transmembrane region" description="Helical" evidence="2">
    <location>
        <begin position="7"/>
        <end position="30"/>
    </location>
</feature>
<sequence>MRLNRHTVIQLAIFSTVALVAGAVMLFGYFKAPVTWFGIGQYQVTVQLPQAAGLYKSGNVTYRGTKVGRVEGIHLTDTGVEAVLSLRSDVPIPSDLQAEVHSVSAVGEQYVALVPRSADAPPLKDGDVIPVSNSQVPPDINTLLDATNRGLQAIPRENLTTVIDESYTAIAGLGPEISRFVKGSTQLAIDARINLEPLTALIDQSQSVLDSQSQNSDAIDAWATNLATITSQLQDNDESVAALLEKGPAAADEARQLVDRLQPTLPVLLANLVSVNTVAIVYQPAIEQLLVLLPAGTAEFQGMSVPNMNTKQAYRGLFLDFNLNINIPPPCNTGFLPAQQQRTPTFEDAPDLGPGDMYCRIPQDSPFTAVRGARNYPCLATPGKRAPTAKMCESDEQYVPLNDGTNWKGDPNATLSGQAVPQLPPAPPPELPAPPPPPLATASYDPATGAYIGPDGHVYTQADLARSAPEEQTWQSMLIPPTEK</sequence>
<name>A0AAD1H6F2_9MYCO</name>
<gene>
    <name evidence="5" type="ORF">MMOR_00620</name>
</gene>
<dbReference type="AlphaFoldDB" id="A0AAD1H6F2"/>
<accession>A0AAD1H6F2</accession>
<feature type="domain" description="Mce/MlaD" evidence="3">
    <location>
        <begin position="41"/>
        <end position="115"/>
    </location>
</feature>
<dbReference type="EMBL" id="AP022560">
    <property type="protein sequence ID" value="BBW99125.1"/>
    <property type="molecule type" value="Genomic_DNA"/>
</dbReference>
<keyword evidence="6" id="KW-1185">Reference proteome</keyword>
<dbReference type="Pfam" id="PF02470">
    <property type="entry name" value="MlaD"/>
    <property type="match status" value="1"/>
</dbReference>
<dbReference type="KEGG" id="mmor:MMOR_00620"/>
<dbReference type="InterPro" id="IPR024516">
    <property type="entry name" value="Mce_C"/>
</dbReference>
<dbReference type="GO" id="GO:0005576">
    <property type="term" value="C:extracellular region"/>
    <property type="evidence" value="ECO:0007669"/>
    <property type="project" value="TreeGrafter"/>
</dbReference>
<evidence type="ECO:0000313" key="5">
    <source>
        <dbReference type="EMBL" id="BBW99125.1"/>
    </source>
</evidence>
<proteinExistence type="predicted"/>
<dbReference type="RefSeq" id="WP_083152577.1">
    <property type="nucleotide sequence ID" value="NZ_AP022560.1"/>
</dbReference>
<dbReference type="Pfam" id="PF11887">
    <property type="entry name" value="Mce4_CUP1"/>
    <property type="match status" value="1"/>
</dbReference>
<dbReference type="Proteomes" id="UP000466681">
    <property type="component" value="Chromosome"/>
</dbReference>
<dbReference type="PANTHER" id="PTHR33371">
    <property type="entry name" value="INTERMEMBRANE PHOSPHOLIPID TRANSPORT SYSTEM BINDING PROTEIN MLAD-RELATED"/>
    <property type="match status" value="1"/>
</dbReference>
<dbReference type="NCBIfam" id="TIGR00996">
    <property type="entry name" value="Mtu_fam_mce"/>
    <property type="match status" value="1"/>
</dbReference>
<keyword evidence="2" id="KW-0812">Transmembrane</keyword>
<protein>
    <submittedName>
        <fullName evidence="5">Mammalian cell entry protein</fullName>
    </submittedName>
</protein>
<reference evidence="5 6" key="1">
    <citation type="journal article" date="2019" name="Emerg. Microbes Infect.">
        <title>Comprehensive subspecies identification of 175 nontuberculous mycobacteria species based on 7547 genomic profiles.</title>
        <authorList>
            <person name="Matsumoto Y."/>
            <person name="Kinjo T."/>
            <person name="Motooka D."/>
            <person name="Nabeya D."/>
            <person name="Jung N."/>
            <person name="Uechi K."/>
            <person name="Horii T."/>
            <person name="Iida T."/>
            <person name="Fujita J."/>
            <person name="Nakamura S."/>
        </authorList>
    </citation>
    <scope>NUCLEOTIDE SEQUENCE [LARGE SCALE GENOMIC DNA]</scope>
    <source>
        <strain evidence="5 6">JCM 6375</strain>
    </source>
</reference>
<dbReference type="InterPro" id="IPR052336">
    <property type="entry name" value="MlaD_Phospholipid_Transporter"/>
</dbReference>
<feature type="compositionally biased region" description="Pro residues" evidence="1">
    <location>
        <begin position="422"/>
        <end position="439"/>
    </location>
</feature>
<evidence type="ECO:0000256" key="1">
    <source>
        <dbReference type="SAM" id="MobiDB-lite"/>
    </source>
</evidence>
<evidence type="ECO:0000259" key="4">
    <source>
        <dbReference type="Pfam" id="PF11887"/>
    </source>
</evidence>
<keyword evidence="2" id="KW-1133">Transmembrane helix</keyword>
<keyword evidence="2" id="KW-0472">Membrane</keyword>
<evidence type="ECO:0000313" key="6">
    <source>
        <dbReference type="Proteomes" id="UP000466681"/>
    </source>
</evidence>
<dbReference type="PANTHER" id="PTHR33371:SF16">
    <property type="entry name" value="MCE-FAMILY PROTEIN MCE3F"/>
    <property type="match status" value="1"/>
</dbReference>
<dbReference type="InterPro" id="IPR003399">
    <property type="entry name" value="Mce/MlaD"/>
</dbReference>
<evidence type="ECO:0000256" key="2">
    <source>
        <dbReference type="SAM" id="Phobius"/>
    </source>
</evidence>
<feature type="region of interest" description="Disordered" evidence="1">
    <location>
        <begin position="401"/>
        <end position="455"/>
    </location>
</feature>
<organism evidence="5 6">
    <name type="scientific">Mycolicibacterium moriokaense</name>
    <dbReference type="NCBI Taxonomy" id="39691"/>
    <lineage>
        <taxon>Bacteria</taxon>
        <taxon>Bacillati</taxon>
        <taxon>Actinomycetota</taxon>
        <taxon>Actinomycetes</taxon>
        <taxon>Mycobacteriales</taxon>
        <taxon>Mycobacteriaceae</taxon>
        <taxon>Mycolicibacterium</taxon>
    </lineage>
</organism>